<feature type="transmembrane region" description="Helical" evidence="6">
    <location>
        <begin position="341"/>
        <end position="362"/>
    </location>
</feature>
<comment type="caution">
    <text evidence="8">The sequence shown here is derived from an EMBL/GenBank/DDBJ whole genome shotgun (WGS) entry which is preliminary data.</text>
</comment>
<dbReference type="EMBL" id="NIBG01000005">
    <property type="protein sequence ID" value="PAB59894.1"/>
    <property type="molecule type" value="Genomic_DNA"/>
</dbReference>
<sequence length="399" mass="45223">MNNNRHWQIRIFILCWTTYALIYFGRLNLSVALPELQKTFHWSKSNLGLIGTSFFWSYGIGQLINGYLGDRLSSRIFITIGILCSGLINICFSFSKSFYIMIILWALNGYFLSMIWGPMVKILSKWFSTEERNNLSIGISTSSVGGYLLGWGVIGFIVKKIGWTYGFLIPGIVLSIYSFIWYMSIRNNPKKNHRAVKEKNKDYTLTYVLKKKGLYFIIPCAFCQGIIKESIALWGPLLLMETKKLSLGSATKYILLLPFMNFVGITLGGFLNKKLNYKPKFTMFILLCIGLVSTTIFLIIPLNVVYTLFILGTISASVYGVNSILLSYIPLSVGKYNKSSSVAGLLDFCSYFAAGIAIYATGYIVDNFSWSGVIYVWIVVTLLALIFLFVNYLFRKVHD</sequence>
<feature type="transmembrane region" description="Helical" evidence="6">
    <location>
        <begin position="7"/>
        <end position="25"/>
    </location>
</feature>
<dbReference type="Pfam" id="PF07690">
    <property type="entry name" value="MFS_1"/>
    <property type="match status" value="1"/>
</dbReference>
<feature type="transmembrane region" description="Helical" evidence="6">
    <location>
        <begin position="135"/>
        <end position="157"/>
    </location>
</feature>
<accession>A0A267MJX7</accession>
<reference evidence="8 9" key="1">
    <citation type="submission" date="2017-06" db="EMBL/GenBank/DDBJ databases">
        <title>Draft genome sequence of anaerobic fermentative bacterium Anaeromicrobium sediminis DY2726D isolated from West Pacific Ocean sediments.</title>
        <authorList>
            <person name="Zeng X."/>
        </authorList>
    </citation>
    <scope>NUCLEOTIDE SEQUENCE [LARGE SCALE GENOMIC DNA]</scope>
    <source>
        <strain evidence="8 9">DY2726D</strain>
    </source>
</reference>
<evidence type="ECO:0000256" key="5">
    <source>
        <dbReference type="ARBA" id="ARBA00023136"/>
    </source>
</evidence>
<keyword evidence="5 6" id="KW-0472">Membrane</keyword>
<comment type="subcellular location">
    <subcellularLocation>
        <location evidence="1">Cell membrane</location>
        <topology evidence="1">Multi-pass membrane protein</topology>
    </subcellularLocation>
</comment>
<dbReference type="Gene3D" id="1.20.1250.20">
    <property type="entry name" value="MFS general substrate transporter like domains"/>
    <property type="match status" value="2"/>
</dbReference>
<dbReference type="PANTHER" id="PTHR43826">
    <property type="entry name" value="GLUCOSE-6-PHOSPHATE EXCHANGER SLC37A4"/>
    <property type="match status" value="1"/>
</dbReference>
<evidence type="ECO:0000256" key="1">
    <source>
        <dbReference type="ARBA" id="ARBA00004651"/>
    </source>
</evidence>
<keyword evidence="3 6" id="KW-0812">Transmembrane</keyword>
<feature type="transmembrane region" description="Helical" evidence="6">
    <location>
        <begin position="308"/>
        <end position="329"/>
    </location>
</feature>
<dbReference type="PANTHER" id="PTHR43826:SF7">
    <property type="entry name" value="PROTEIN UHPC, PUTATIVE-RELATED"/>
    <property type="match status" value="1"/>
</dbReference>
<protein>
    <recommendedName>
        <fullName evidence="7">Major facilitator superfamily (MFS) profile domain-containing protein</fullName>
    </recommendedName>
</protein>
<evidence type="ECO:0000256" key="2">
    <source>
        <dbReference type="ARBA" id="ARBA00022448"/>
    </source>
</evidence>
<gene>
    <name evidence="8" type="ORF">CCE28_08045</name>
</gene>
<keyword evidence="4 6" id="KW-1133">Transmembrane helix</keyword>
<dbReference type="InterPro" id="IPR036259">
    <property type="entry name" value="MFS_trans_sf"/>
</dbReference>
<name>A0A267MJX7_9FIRM</name>
<feature type="transmembrane region" description="Helical" evidence="6">
    <location>
        <begin position="163"/>
        <end position="184"/>
    </location>
</feature>
<dbReference type="GO" id="GO:0035435">
    <property type="term" value="P:phosphate ion transmembrane transport"/>
    <property type="evidence" value="ECO:0007669"/>
    <property type="project" value="TreeGrafter"/>
</dbReference>
<dbReference type="RefSeq" id="WP_095132768.1">
    <property type="nucleotide sequence ID" value="NZ_NIBG01000005.1"/>
</dbReference>
<dbReference type="Proteomes" id="UP000216024">
    <property type="component" value="Unassembled WGS sequence"/>
</dbReference>
<dbReference type="GO" id="GO:0005886">
    <property type="term" value="C:plasma membrane"/>
    <property type="evidence" value="ECO:0007669"/>
    <property type="project" value="UniProtKB-SubCell"/>
</dbReference>
<dbReference type="InterPro" id="IPR000849">
    <property type="entry name" value="Sugar_P_transporter"/>
</dbReference>
<evidence type="ECO:0000256" key="3">
    <source>
        <dbReference type="ARBA" id="ARBA00022692"/>
    </source>
</evidence>
<dbReference type="GO" id="GO:0061513">
    <property type="term" value="F:glucose 6-phosphate:phosphate antiporter activity"/>
    <property type="evidence" value="ECO:0007669"/>
    <property type="project" value="TreeGrafter"/>
</dbReference>
<dbReference type="AlphaFoldDB" id="A0A267MJX7"/>
<dbReference type="SUPFAM" id="SSF103473">
    <property type="entry name" value="MFS general substrate transporter"/>
    <property type="match status" value="1"/>
</dbReference>
<dbReference type="InterPro" id="IPR051337">
    <property type="entry name" value="OPA_Antiporter"/>
</dbReference>
<feature type="transmembrane region" description="Helical" evidence="6">
    <location>
        <begin position="45"/>
        <end position="64"/>
    </location>
</feature>
<evidence type="ECO:0000313" key="8">
    <source>
        <dbReference type="EMBL" id="PAB59894.1"/>
    </source>
</evidence>
<organism evidence="8 9">
    <name type="scientific">Anaeromicrobium sediminis</name>
    <dbReference type="NCBI Taxonomy" id="1478221"/>
    <lineage>
        <taxon>Bacteria</taxon>
        <taxon>Bacillati</taxon>
        <taxon>Bacillota</taxon>
        <taxon>Clostridia</taxon>
        <taxon>Peptostreptococcales</taxon>
        <taxon>Thermotaleaceae</taxon>
        <taxon>Anaeromicrobium</taxon>
    </lineage>
</organism>
<dbReference type="PROSITE" id="PS50850">
    <property type="entry name" value="MFS"/>
    <property type="match status" value="1"/>
</dbReference>
<dbReference type="InterPro" id="IPR020846">
    <property type="entry name" value="MFS_dom"/>
</dbReference>
<feature type="transmembrane region" description="Helical" evidence="6">
    <location>
        <begin position="253"/>
        <end position="271"/>
    </location>
</feature>
<evidence type="ECO:0000256" key="4">
    <source>
        <dbReference type="ARBA" id="ARBA00022989"/>
    </source>
</evidence>
<proteinExistence type="predicted"/>
<feature type="transmembrane region" description="Helical" evidence="6">
    <location>
        <begin position="101"/>
        <end position="123"/>
    </location>
</feature>
<keyword evidence="2" id="KW-0813">Transport</keyword>
<dbReference type="PIRSF" id="PIRSF002808">
    <property type="entry name" value="Hexose_phosphate_transp"/>
    <property type="match status" value="1"/>
</dbReference>
<feature type="transmembrane region" description="Helical" evidence="6">
    <location>
        <begin position="374"/>
        <end position="394"/>
    </location>
</feature>
<feature type="transmembrane region" description="Helical" evidence="6">
    <location>
        <begin position="76"/>
        <end position="95"/>
    </location>
</feature>
<evidence type="ECO:0000313" key="9">
    <source>
        <dbReference type="Proteomes" id="UP000216024"/>
    </source>
</evidence>
<feature type="transmembrane region" description="Helical" evidence="6">
    <location>
        <begin position="213"/>
        <end position="233"/>
    </location>
</feature>
<dbReference type="InterPro" id="IPR011701">
    <property type="entry name" value="MFS"/>
</dbReference>
<keyword evidence="9" id="KW-1185">Reference proteome</keyword>
<feature type="domain" description="Major facilitator superfamily (MFS) profile" evidence="7">
    <location>
        <begin position="11"/>
        <end position="396"/>
    </location>
</feature>
<dbReference type="OrthoDB" id="9766638at2"/>
<feature type="transmembrane region" description="Helical" evidence="6">
    <location>
        <begin position="283"/>
        <end position="302"/>
    </location>
</feature>
<evidence type="ECO:0000256" key="6">
    <source>
        <dbReference type="SAM" id="Phobius"/>
    </source>
</evidence>
<evidence type="ECO:0000259" key="7">
    <source>
        <dbReference type="PROSITE" id="PS50850"/>
    </source>
</evidence>